<keyword evidence="1" id="KW-1133">Transmembrane helix</keyword>
<keyword evidence="3" id="KW-1185">Reference proteome</keyword>
<keyword evidence="1" id="KW-0472">Membrane</keyword>
<organism evidence="2 3">
    <name type="scientific">Dreissena polymorpha</name>
    <name type="common">Zebra mussel</name>
    <name type="synonym">Mytilus polymorpha</name>
    <dbReference type="NCBI Taxonomy" id="45954"/>
    <lineage>
        <taxon>Eukaryota</taxon>
        <taxon>Metazoa</taxon>
        <taxon>Spiralia</taxon>
        <taxon>Lophotrochozoa</taxon>
        <taxon>Mollusca</taxon>
        <taxon>Bivalvia</taxon>
        <taxon>Autobranchia</taxon>
        <taxon>Heteroconchia</taxon>
        <taxon>Euheterodonta</taxon>
        <taxon>Imparidentia</taxon>
        <taxon>Neoheterodontei</taxon>
        <taxon>Myida</taxon>
        <taxon>Dreissenoidea</taxon>
        <taxon>Dreissenidae</taxon>
        <taxon>Dreissena</taxon>
    </lineage>
</organism>
<evidence type="ECO:0008006" key="4">
    <source>
        <dbReference type="Google" id="ProtNLM"/>
    </source>
</evidence>
<reference evidence="2" key="2">
    <citation type="submission" date="2020-11" db="EMBL/GenBank/DDBJ databases">
        <authorList>
            <person name="McCartney M.A."/>
            <person name="Auch B."/>
            <person name="Kono T."/>
            <person name="Mallez S."/>
            <person name="Becker A."/>
            <person name="Gohl D.M."/>
            <person name="Silverstein K.A.T."/>
            <person name="Koren S."/>
            <person name="Bechman K.B."/>
            <person name="Herman A."/>
            <person name="Abrahante J.E."/>
            <person name="Garbe J."/>
        </authorList>
    </citation>
    <scope>NUCLEOTIDE SEQUENCE</scope>
    <source>
        <strain evidence="2">Duluth1</strain>
        <tissue evidence="2">Whole animal</tissue>
    </source>
</reference>
<name>A0A9D4R0F9_DREPO</name>
<sequence>MKASLNLMRFQLKSNSSGQHILVPSLRLLAKVTSKRRWGFSDDTSFALMFIILMMAIAICSFSSVSLTNPISCASSTRFEYADRDCWCNIKCVFHPVKKTFLLSL</sequence>
<evidence type="ECO:0000256" key="1">
    <source>
        <dbReference type="SAM" id="Phobius"/>
    </source>
</evidence>
<accession>A0A9D4R0F9</accession>
<protein>
    <recommendedName>
        <fullName evidence="4">Transmembrane protein</fullName>
    </recommendedName>
</protein>
<gene>
    <name evidence="2" type="ORF">DPMN_092882</name>
</gene>
<reference evidence="2" key="1">
    <citation type="journal article" date="2019" name="bioRxiv">
        <title>The Genome of the Zebra Mussel, Dreissena polymorpha: A Resource for Invasive Species Research.</title>
        <authorList>
            <person name="McCartney M.A."/>
            <person name="Auch B."/>
            <person name="Kono T."/>
            <person name="Mallez S."/>
            <person name="Zhang Y."/>
            <person name="Obille A."/>
            <person name="Becker A."/>
            <person name="Abrahante J.E."/>
            <person name="Garbe J."/>
            <person name="Badalamenti J.P."/>
            <person name="Herman A."/>
            <person name="Mangelson H."/>
            <person name="Liachko I."/>
            <person name="Sullivan S."/>
            <person name="Sone E.D."/>
            <person name="Koren S."/>
            <person name="Silverstein K.A.T."/>
            <person name="Beckman K.B."/>
            <person name="Gohl D.M."/>
        </authorList>
    </citation>
    <scope>NUCLEOTIDE SEQUENCE</scope>
    <source>
        <strain evidence="2">Duluth1</strain>
        <tissue evidence="2">Whole animal</tissue>
    </source>
</reference>
<evidence type="ECO:0000313" key="2">
    <source>
        <dbReference type="EMBL" id="KAH3850471.1"/>
    </source>
</evidence>
<feature type="transmembrane region" description="Helical" evidence="1">
    <location>
        <begin position="46"/>
        <end position="67"/>
    </location>
</feature>
<evidence type="ECO:0000313" key="3">
    <source>
        <dbReference type="Proteomes" id="UP000828390"/>
    </source>
</evidence>
<proteinExistence type="predicted"/>
<dbReference type="EMBL" id="JAIWYP010000003">
    <property type="protein sequence ID" value="KAH3850471.1"/>
    <property type="molecule type" value="Genomic_DNA"/>
</dbReference>
<keyword evidence="1" id="KW-0812">Transmembrane</keyword>
<comment type="caution">
    <text evidence="2">The sequence shown here is derived from an EMBL/GenBank/DDBJ whole genome shotgun (WGS) entry which is preliminary data.</text>
</comment>
<dbReference type="AlphaFoldDB" id="A0A9D4R0F9"/>
<dbReference type="Proteomes" id="UP000828390">
    <property type="component" value="Unassembled WGS sequence"/>
</dbReference>